<dbReference type="Pfam" id="PF00098">
    <property type="entry name" value="zf-CCHC"/>
    <property type="match status" value="1"/>
</dbReference>
<dbReference type="EMBL" id="BTGU01000094">
    <property type="protein sequence ID" value="GMN60000.1"/>
    <property type="molecule type" value="Genomic_DNA"/>
</dbReference>
<dbReference type="Proteomes" id="UP001187192">
    <property type="component" value="Unassembled WGS sequence"/>
</dbReference>
<keyword evidence="1" id="KW-0479">Metal-binding</keyword>
<comment type="caution">
    <text evidence="3">The sequence shown here is derived from an EMBL/GenBank/DDBJ whole genome shotgun (WGS) entry which is preliminary data.</text>
</comment>
<dbReference type="SUPFAM" id="SSF57756">
    <property type="entry name" value="Retrovirus zinc finger-like domains"/>
    <property type="match status" value="1"/>
</dbReference>
<organism evidence="3 4">
    <name type="scientific">Ficus carica</name>
    <name type="common">Common fig</name>
    <dbReference type="NCBI Taxonomy" id="3494"/>
    <lineage>
        <taxon>Eukaryota</taxon>
        <taxon>Viridiplantae</taxon>
        <taxon>Streptophyta</taxon>
        <taxon>Embryophyta</taxon>
        <taxon>Tracheophyta</taxon>
        <taxon>Spermatophyta</taxon>
        <taxon>Magnoliopsida</taxon>
        <taxon>eudicotyledons</taxon>
        <taxon>Gunneridae</taxon>
        <taxon>Pentapetalae</taxon>
        <taxon>rosids</taxon>
        <taxon>fabids</taxon>
        <taxon>Rosales</taxon>
        <taxon>Moraceae</taxon>
        <taxon>Ficeae</taxon>
        <taxon>Ficus</taxon>
    </lineage>
</organism>
<feature type="domain" description="CCHC-type" evidence="2">
    <location>
        <begin position="195"/>
        <end position="208"/>
    </location>
</feature>
<accession>A0AA88DR67</accession>
<proteinExistence type="predicted"/>
<keyword evidence="1" id="KW-0863">Zinc-finger</keyword>
<evidence type="ECO:0000259" key="2">
    <source>
        <dbReference type="PROSITE" id="PS50158"/>
    </source>
</evidence>
<keyword evidence="4" id="KW-1185">Reference proteome</keyword>
<dbReference type="PROSITE" id="PS50158">
    <property type="entry name" value="ZF_CCHC"/>
    <property type="match status" value="1"/>
</dbReference>
<dbReference type="InterPro" id="IPR036875">
    <property type="entry name" value="Znf_CCHC_sf"/>
</dbReference>
<evidence type="ECO:0000256" key="1">
    <source>
        <dbReference type="PROSITE-ProRule" id="PRU00047"/>
    </source>
</evidence>
<keyword evidence="1" id="KW-0862">Zinc</keyword>
<evidence type="ECO:0000313" key="4">
    <source>
        <dbReference type="Proteomes" id="UP001187192"/>
    </source>
</evidence>
<sequence length="231" mass="26051">MLGGQENLARQSAITRIMNSKQKAGTPVKNHMLMLMGLFAEAAKNGAELDYNTQIEMVFKTLSKDFVDFKAAYNLGNKELGLIELMRQLQAYELMINDGVGFGPWFELDWTSRPNHSMAVRHVVLAKRKLMSYVYPVGGMLQNKGKWNVTDQGQQRNCPQKKSNRGNEGNNNDYPVCAQCGKKHLRVCRLGMNACYLCGKEGHYARNCTLNSQNQNPQYLNRNASSQLHAV</sequence>
<gene>
    <name evidence="3" type="ORF">TIFTF001_029087</name>
</gene>
<dbReference type="SMART" id="SM00343">
    <property type="entry name" value="ZnF_C2HC"/>
    <property type="match status" value="1"/>
</dbReference>
<dbReference type="AlphaFoldDB" id="A0AA88DR67"/>
<dbReference type="Gene3D" id="4.10.60.10">
    <property type="entry name" value="Zinc finger, CCHC-type"/>
    <property type="match status" value="1"/>
</dbReference>
<dbReference type="InterPro" id="IPR001878">
    <property type="entry name" value="Znf_CCHC"/>
</dbReference>
<protein>
    <recommendedName>
        <fullName evidence="2">CCHC-type domain-containing protein</fullName>
    </recommendedName>
</protein>
<name>A0AA88DR67_FICCA</name>
<evidence type="ECO:0000313" key="3">
    <source>
        <dbReference type="EMBL" id="GMN60000.1"/>
    </source>
</evidence>
<reference evidence="3" key="1">
    <citation type="submission" date="2023-07" db="EMBL/GenBank/DDBJ databases">
        <title>draft genome sequence of fig (Ficus carica).</title>
        <authorList>
            <person name="Takahashi T."/>
            <person name="Nishimura K."/>
        </authorList>
    </citation>
    <scope>NUCLEOTIDE SEQUENCE</scope>
</reference>
<dbReference type="GO" id="GO:0003676">
    <property type="term" value="F:nucleic acid binding"/>
    <property type="evidence" value="ECO:0007669"/>
    <property type="project" value="InterPro"/>
</dbReference>
<dbReference type="GO" id="GO:0008270">
    <property type="term" value="F:zinc ion binding"/>
    <property type="evidence" value="ECO:0007669"/>
    <property type="project" value="UniProtKB-KW"/>
</dbReference>